<reference evidence="1" key="1">
    <citation type="journal article" date="2015" name="Nature">
        <title>Complex archaea that bridge the gap between prokaryotes and eukaryotes.</title>
        <authorList>
            <person name="Spang A."/>
            <person name="Saw J.H."/>
            <person name="Jorgensen S.L."/>
            <person name="Zaremba-Niedzwiedzka K."/>
            <person name="Martijn J."/>
            <person name="Lind A.E."/>
            <person name="van Eijk R."/>
            <person name="Schleper C."/>
            <person name="Guy L."/>
            <person name="Ettema T.J."/>
        </authorList>
    </citation>
    <scope>NUCLEOTIDE SEQUENCE</scope>
</reference>
<dbReference type="GO" id="GO:0006310">
    <property type="term" value="P:DNA recombination"/>
    <property type="evidence" value="ECO:0007669"/>
    <property type="project" value="InterPro"/>
</dbReference>
<dbReference type="Gene3D" id="1.10.443.10">
    <property type="entry name" value="Intergrase catalytic core"/>
    <property type="match status" value="1"/>
</dbReference>
<dbReference type="AlphaFoldDB" id="A0A0F9TBK6"/>
<dbReference type="GO" id="GO:0015074">
    <property type="term" value="P:DNA integration"/>
    <property type="evidence" value="ECO:0007669"/>
    <property type="project" value="InterPro"/>
</dbReference>
<evidence type="ECO:0008006" key="2">
    <source>
        <dbReference type="Google" id="ProtNLM"/>
    </source>
</evidence>
<dbReference type="EMBL" id="LAZR01001338">
    <property type="protein sequence ID" value="KKN46286.1"/>
    <property type="molecule type" value="Genomic_DNA"/>
</dbReference>
<sequence length="528" mass="60162">MVRKLNIQELISSQGWQGISSTILTREGLSLNSSTDVWNLPYSVRGNSTLDFSKIVHDGVRWGLKFYIKDRIERVSTHAGYAAFQDVWREFLRHDALLLQSAENTLQDRLISLIESSISSARKKHRLWALYRPIQWYIYCAENYPELGFSPAYALELEGMSIPGNPKGEAVRMEDPDKGPLHRSLELPLLIAALKNDTSQELEHLQQKVAVALSIAFGRNPANLTYLREEDFIDLTPESNERCFILKMPRIKKRQLSPRDDFQDEYLEPLYGKYIKELIQKNSLINVVLRVKGKAISNPRPLFLNQKGNSAALVSQDFENAYNATSADITALLKGFVTRHKIISPITKNLLQINTRRLRYTLAVGLASEGISKKELARILDHMGTQHVLVYFEMAGKIVEHLDKAAAKGLSRYLKFFKGRLIDNDEEAINGNRVDKHIAFVDEENPKEQAEIGVCGEGKLCHLDPPYSCYLCPKFQPYRNADHEYVLECLLQNREKRLEKYESSRLGVQLDDVITAVAQVTELCSEAH</sequence>
<name>A0A0F9TBK6_9ZZZZ</name>
<protein>
    <recommendedName>
        <fullName evidence="2">Tyr recombinase domain-containing protein</fullName>
    </recommendedName>
</protein>
<accession>A0A0F9TBK6</accession>
<gene>
    <name evidence="1" type="ORF">LCGC14_0674490</name>
</gene>
<dbReference type="InterPro" id="IPR013762">
    <property type="entry name" value="Integrase-like_cat_sf"/>
</dbReference>
<organism evidence="1">
    <name type="scientific">marine sediment metagenome</name>
    <dbReference type="NCBI Taxonomy" id="412755"/>
    <lineage>
        <taxon>unclassified sequences</taxon>
        <taxon>metagenomes</taxon>
        <taxon>ecological metagenomes</taxon>
    </lineage>
</organism>
<comment type="caution">
    <text evidence="1">The sequence shown here is derived from an EMBL/GenBank/DDBJ whole genome shotgun (WGS) entry which is preliminary data.</text>
</comment>
<dbReference type="GO" id="GO:0003677">
    <property type="term" value="F:DNA binding"/>
    <property type="evidence" value="ECO:0007669"/>
    <property type="project" value="InterPro"/>
</dbReference>
<proteinExistence type="predicted"/>
<evidence type="ECO:0000313" key="1">
    <source>
        <dbReference type="EMBL" id="KKN46286.1"/>
    </source>
</evidence>